<comment type="similarity">
    <text evidence="1">Belongs to the glycosyl hydrolase 73 family.</text>
</comment>
<dbReference type="PANTHER" id="PTHR34408">
    <property type="entry name" value="FAMILY PROTEIN, PUTATIVE-RELATED"/>
    <property type="match status" value="1"/>
</dbReference>
<dbReference type="SMART" id="SM00287">
    <property type="entry name" value="SH3b"/>
    <property type="match status" value="2"/>
</dbReference>
<evidence type="ECO:0000256" key="3">
    <source>
        <dbReference type="SAM" id="SignalP"/>
    </source>
</evidence>
<keyword evidence="6" id="KW-1185">Reference proteome</keyword>
<dbReference type="InterPro" id="IPR003646">
    <property type="entry name" value="SH3-like_bac-type"/>
</dbReference>
<evidence type="ECO:0000259" key="4">
    <source>
        <dbReference type="PROSITE" id="PS51781"/>
    </source>
</evidence>
<gene>
    <name evidence="5" type="ORF">AKA01nite_06710</name>
</gene>
<dbReference type="PROSITE" id="PS51781">
    <property type="entry name" value="SH3B"/>
    <property type="match status" value="2"/>
</dbReference>
<dbReference type="InterPro" id="IPR052354">
    <property type="entry name" value="Cell_Wall_Dynamics_Protein"/>
</dbReference>
<dbReference type="RefSeq" id="WP_146923785.1">
    <property type="nucleotide sequence ID" value="NZ_BJUY01000005.1"/>
</dbReference>
<dbReference type="PANTHER" id="PTHR34408:SF1">
    <property type="entry name" value="GLYCOSYL HYDROLASE FAMILY 19 DOMAIN-CONTAINING PROTEIN HI_1415"/>
    <property type="match status" value="1"/>
</dbReference>
<dbReference type="Proteomes" id="UP000321662">
    <property type="component" value="Unassembled WGS sequence"/>
</dbReference>
<dbReference type="OrthoDB" id="9816557at2"/>
<dbReference type="GO" id="GO:0004040">
    <property type="term" value="F:amidase activity"/>
    <property type="evidence" value="ECO:0007669"/>
    <property type="project" value="InterPro"/>
</dbReference>
<protein>
    <recommendedName>
        <fullName evidence="4">SH3b domain-containing protein</fullName>
    </recommendedName>
</protein>
<feature type="domain" description="SH3b" evidence="4">
    <location>
        <begin position="1006"/>
        <end position="1069"/>
    </location>
</feature>
<feature type="signal peptide" evidence="3">
    <location>
        <begin position="1"/>
        <end position="32"/>
    </location>
</feature>
<dbReference type="Pfam" id="PF08239">
    <property type="entry name" value="SH3_3"/>
    <property type="match status" value="2"/>
</dbReference>
<accession>A0A511AS69</accession>
<evidence type="ECO:0000256" key="2">
    <source>
        <dbReference type="SAM" id="MobiDB-lite"/>
    </source>
</evidence>
<evidence type="ECO:0000313" key="6">
    <source>
        <dbReference type="Proteomes" id="UP000321662"/>
    </source>
</evidence>
<name>A0A511AS69_9LACT</name>
<dbReference type="Gene3D" id="1.10.530.10">
    <property type="match status" value="1"/>
</dbReference>
<sequence>MKHYRSMNVRVKSLIYSSAILAALAPAMEAEAQEAETPDVTEQIEQAPIVKENRDELLEILSPHIEQIGSEDLSLYTVIEITQTLHINEDYTEAQALYRILGTYPELDDTVKAYLHKNGQLALNETSPEEFTLTEEQIIELRSVSVLTESDVDQIVMMEENTQNSTEPVEESSENLSELSEHVSEAPEEDQLAETEEAASEDLESEVVEETEPYIKLSETEESADSEAEDTLISTQEETEEVSAEITEEVEKTAEPVTEAVAEPEEKASKEQATFMTTSSTSDADALYNTSIESSSVTEAWYTAIEGYTKYPNDKRFEYAIEKAAGRSLNYADSLASRDKTDSALAYYKRTLDSPWLTEALTIRATDSITAVEESLMKPSSSEKADELYNTSINSGSVTEAWYTAVEGYNTYPDDNRFEYAIEKAAVRSLNYADSLEERNDLASALAYYDRTLDSPWLTTTLRNRAETSKTRVSRAIEETDKEALYQASVSSGSVSTAWYKALEGYNKYPGDARFKDAIEKAGVRSLNYADSLEDKGNLDGALAYYGRTLESPWLTSALKDRAETSQARVSQAIEEAEKETLYQESVGSGSVSTSWYTALEGYNKYPNDARFKDAIEKAAIRSLNYADSLEAKGKATNAIPYYARTIDAPWMTDTLIKRATDSKARMLKVIEEEDKTALYNASVDSPYVSEAWNKAIEGYTKYPTDSRFQDAIRKAAVRNLNYADSLESKGKASSSIQYYDKILNAPWMPNDLYERAFNSKEEMLKYLDSDYVYQEILKEKNQIIAWEMAAKATIDHPEDDRISDYITKQAEIILADAIALHKDYQYDRAIQRYDLLITGPSDLYDDEDIAEKYKILAMNDLIPNHASYQNSYYYESLDEALDEQMRRAPQTQSGGKWVNASRAQTEYYLNPDNFIKSIDYDKELAKVTGIVTASALNVRSGSGTSHSAIDMVYNGKEVTIIGEANGWYEIMYVVSGQNRTGWVSGVYVQKDSKESIKHDFNDAYNPVARIIVGTLNVRQGPGTSHSIVTQVHSGQRYTILKGSGGWYQLDLGNGQHGWVSGEYVTVSNTLDKDLLQFLKLSGSSGIDETRLNEEIGNSGVLTGKGHIFLEASQRYNINEIYLLAHAKLETGNGSSSLAKGIVVSEVDGKAVEPKKVYNMFGIAAFDSSPLKSGSEYAYKMGWDSVDKAIMGGAEWISKQYVNHATHKQDTLYKMRWNPLDPGAHQYATDIGWAYKQTHTLNTLVEVSQRYDLHLNFDIPVYNQ</sequence>
<dbReference type="Gene3D" id="2.30.30.40">
    <property type="entry name" value="SH3 Domains"/>
    <property type="match status" value="2"/>
</dbReference>
<dbReference type="Gene3D" id="6.10.250.190">
    <property type="match status" value="1"/>
</dbReference>
<dbReference type="AlphaFoldDB" id="A0A511AS69"/>
<feature type="compositionally biased region" description="Acidic residues" evidence="2">
    <location>
        <begin position="186"/>
        <end position="212"/>
    </location>
</feature>
<dbReference type="Pfam" id="PF01832">
    <property type="entry name" value="Glucosaminidase"/>
    <property type="match status" value="1"/>
</dbReference>
<organism evidence="5 6">
    <name type="scientific">Alkalibacterium kapii</name>
    <dbReference type="NCBI Taxonomy" id="426704"/>
    <lineage>
        <taxon>Bacteria</taxon>
        <taxon>Bacillati</taxon>
        <taxon>Bacillota</taxon>
        <taxon>Bacilli</taxon>
        <taxon>Lactobacillales</taxon>
        <taxon>Carnobacteriaceae</taxon>
        <taxon>Alkalibacterium</taxon>
    </lineage>
</organism>
<evidence type="ECO:0000256" key="1">
    <source>
        <dbReference type="ARBA" id="ARBA00010266"/>
    </source>
</evidence>
<feature type="compositionally biased region" description="Acidic residues" evidence="2">
    <location>
        <begin position="237"/>
        <end position="248"/>
    </location>
</feature>
<dbReference type="SMART" id="SM00047">
    <property type="entry name" value="LYZ2"/>
    <property type="match status" value="1"/>
</dbReference>
<feature type="region of interest" description="Disordered" evidence="2">
    <location>
        <begin position="160"/>
        <end position="278"/>
    </location>
</feature>
<dbReference type="InterPro" id="IPR002901">
    <property type="entry name" value="MGlyc_endo_b_GlcNAc-like_dom"/>
</dbReference>
<feature type="chain" id="PRO_5021785978" description="SH3b domain-containing protein" evidence="3">
    <location>
        <begin position="33"/>
        <end position="1264"/>
    </location>
</feature>
<reference evidence="5 6" key="1">
    <citation type="submission" date="2019-07" db="EMBL/GenBank/DDBJ databases">
        <title>Whole genome shotgun sequence of Alkalibacterium kapii NBRC 103247.</title>
        <authorList>
            <person name="Hosoyama A."/>
            <person name="Uohara A."/>
            <person name="Ohji S."/>
            <person name="Ichikawa N."/>
        </authorList>
    </citation>
    <scope>NUCLEOTIDE SEQUENCE [LARGE SCALE GENOMIC DNA]</scope>
    <source>
        <strain evidence="5 6">NBRC 103247</strain>
    </source>
</reference>
<feature type="domain" description="SH3b" evidence="4">
    <location>
        <begin position="927"/>
        <end position="993"/>
    </location>
</feature>
<evidence type="ECO:0000313" key="5">
    <source>
        <dbReference type="EMBL" id="GEK91049.1"/>
    </source>
</evidence>
<keyword evidence="3" id="KW-0732">Signal</keyword>
<feature type="compositionally biased region" description="Acidic residues" evidence="2">
    <location>
        <begin position="220"/>
        <end position="230"/>
    </location>
</feature>
<proteinExistence type="inferred from homology"/>
<dbReference type="EMBL" id="BJUY01000005">
    <property type="protein sequence ID" value="GEK91049.1"/>
    <property type="molecule type" value="Genomic_DNA"/>
</dbReference>
<comment type="caution">
    <text evidence="5">The sequence shown here is derived from an EMBL/GenBank/DDBJ whole genome shotgun (WGS) entry which is preliminary data.</text>
</comment>